<evidence type="ECO:0000256" key="3">
    <source>
        <dbReference type="ARBA" id="ARBA00023014"/>
    </source>
</evidence>
<evidence type="ECO:0000256" key="1">
    <source>
        <dbReference type="ARBA" id="ARBA00022723"/>
    </source>
</evidence>
<dbReference type="PROSITE" id="PS51379">
    <property type="entry name" value="4FE4S_FER_2"/>
    <property type="match status" value="1"/>
</dbReference>
<dbReference type="GO" id="GO:0046872">
    <property type="term" value="F:metal ion binding"/>
    <property type="evidence" value="ECO:0007669"/>
    <property type="project" value="UniProtKB-KW"/>
</dbReference>
<organism evidence="5 6">
    <name type="scientific">Candidatus Wallbacteria bacterium GWC2_49_35</name>
    <dbReference type="NCBI Taxonomy" id="1817813"/>
    <lineage>
        <taxon>Bacteria</taxon>
        <taxon>Candidatus Walliibacteriota</taxon>
    </lineage>
</organism>
<proteinExistence type="predicted"/>
<evidence type="ECO:0000259" key="4">
    <source>
        <dbReference type="PROSITE" id="PS51379"/>
    </source>
</evidence>
<reference evidence="5 6" key="1">
    <citation type="journal article" date="2016" name="Nat. Commun.">
        <title>Thousands of microbial genomes shed light on interconnected biogeochemical processes in an aquifer system.</title>
        <authorList>
            <person name="Anantharaman K."/>
            <person name="Brown C.T."/>
            <person name="Hug L.A."/>
            <person name="Sharon I."/>
            <person name="Castelle C.J."/>
            <person name="Probst A.J."/>
            <person name="Thomas B.C."/>
            <person name="Singh A."/>
            <person name="Wilkins M.J."/>
            <person name="Karaoz U."/>
            <person name="Brodie E.L."/>
            <person name="Williams K.H."/>
            <person name="Hubbard S.S."/>
            <person name="Banfield J.F."/>
        </authorList>
    </citation>
    <scope>NUCLEOTIDE SEQUENCE [LARGE SCALE GENOMIC DNA]</scope>
</reference>
<dbReference type="AlphaFoldDB" id="A0A1F7WP62"/>
<dbReference type="PANTHER" id="PTHR42827">
    <property type="entry name" value="IRON-SULFUR CLUSTER-BINDING PROTEIN-RELATED"/>
    <property type="match status" value="1"/>
</dbReference>
<evidence type="ECO:0000313" key="5">
    <source>
        <dbReference type="EMBL" id="OGM03825.1"/>
    </source>
</evidence>
<dbReference type="InterPro" id="IPR017900">
    <property type="entry name" value="4Fe4S_Fe_S_CS"/>
</dbReference>
<dbReference type="PROSITE" id="PS00198">
    <property type="entry name" value="4FE4S_FER_1"/>
    <property type="match status" value="1"/>
</dbReference>
<comment type="caution">
    <text evidence="5">The sequence shown here is derived from an EMBL/GenBank/DDBJ whole genome shotgun (WGS) entry which is preliminary data.</text>
</comment>
<dbReference type="EMBL" id="MGFH01000156">
    <property type="protein sequence ID" value="OGM03825.1"/>
    <property type="molecule type" value="Genomic_DNA"/>
</dbReference>
<dbReference type="InterPro" id="IPR017896">
    <property type="entry name" value="4Fe4S_Fe-S-bd"/>
</dbReference>
<protein>
    <recommendedName>
        <fullName evidence="4">4Fe-4S ferredoxin-type domain-containing protein</fullName>
    </recommendedName>
</protein>
<dbReference type="Proteomes" id="UP000178735">
    <property type="component" value="Unassembled WGS sequence"/>
</dbReference>
<dbReference type="SUPFAM" id="SSF46548">
    <property type="entry name" value="alpha-helical ferredoxin"/>
    <property type="match status" value="1"/>
</dbReference>
<dbReference type="STRING" id="1817813.A2008_08500"/>
<accession>A0A1F7WP62</accession>
<keyword evidence="1" id="KW-0479">Metal-binding</keyword>
<keyword evidence="2" id="KW-0408">Iron</keyword>
<keyword evidence="3" id="KW-0411">Iron-sulfur</keyword>
<feature type="domain" description="4Fe-4S ferredoxin-type" evidence="4">
    <location>
        <begin position="166"/>
        <end position="198"/>
    </location>
</feature>
<sequence length="234" mass="25330">MITEIRLGSDGNKNFDALERYAKNTGISIFKTCSLEGLTDSFHPALMENPFTVKMTAAVSMAFHLSDAILEGIFNQPTPHYAMHYNRVNSLLDDAALKITAIIQNSGFNAMPVPASQIIDKSSQRGYLNHKIIARAAGAGFIGRNNLLVTREYGSRVRLVTVLTDAPLKLCGPAEDGCGECYKCVSACPAGAIGETPGQFCLAKCVEQISKFQRLMFVAKGICGVCVKACEERI</sequence>
<evidence type="ECO:0000256" key="2">
    <source>
        <dbReference type="ARBA" id="ARBA00023004"/>
    </source>
</evidence>
<gene>
    <name evidence="5" type="ORF">A2008_08500</name>
</gene>
<name>A0A1F7WP62_9BACT</name>
<dbReference type="GO" id="GO:0051536">
    <property type="term" value="F:iron-sulfur cluster binding"/>
    <property type="evidence" value="ECO:0007669"/>
    <property type="project" value="UniProtKB-KW"/>
</dbReference>
<evidence type="ECO:0000313" key="6">
    <source>
        <dbReference type="Proteomes" id="UP000178735"/>
    </source>
</evidence>
<dbReference type="PANTHER" id="PTHR42827:SF1">
    <property type="entry name" value="IRON-SULFUR CLUSTER-BINDING PROTEIN"/>
    <property type="match status" value="1"/>
</dbReference>